<dbReference type="GO" id="GO:0030234">
    <property type="term" value="F:enzyme regulator activity"/>
    <property type="evidence" value="ECO:0007669"/>
    <property type="project" value="InterPro"/>
</dbReference>
<evidence type="ECO:0000256" key="2">
    <source>
        <dbReference type="ARBA" id="ARBA00022942"/>
    </source>
</evidence>
<evidence type="ECO:0000256" key="5">
    <source>
        <dbReference type="ARBA" id="ARBA00067713"/>
    </source>
</evidence>
<feature type="compositionally biased region" description="Basic and acidic residues" evidence="8">
    <location>
        <begin position="463"/>
        <end position="487"/>
    </location>
</feature>
<dbReference type="FunFam" id="1.25.40.570:FF:000009">
    <property type="entry name" value="26S proteasome non-ATPase regulatory subunit 3"/>
    <property type="match status" value="1"/>
</dbReference>
<dbReference type="SMART" id="SM00753">
    <property type="entry name" value="PAM"/>
    <property type="match status" value="1"/>
</dbReference>
<proteinExistence type="inferred from homology"/>
<comment type="caution">
    <text evidence="10">The sequence shown here is derived from an EMBL/GenBank/DDBJ whole genome shotgun (WGS) entry which is preliminary data.</text>
</comment>
<evidence type="ECO:0000259" key="9">
    <source>
        <dbReference type="PROSITE" id="PS50250"/>
    </source>
</evidence>
<evidence type="ECO:0000256" key="8">
    <source>
        <dbReference type="SAM" id="MobiDB-lite"/>
    </source>
</evidence>
<dbReference type="InterPro" id="IPR036390">
    <property type="entry name" value="WH_DNA-bd_sf"/>
</dbReference>
<dbReference type="FunCoup" id="A0A1V9X107">
    <property type="interactions" value="1408"/>
</dbReference>
<comment type="subunit">
    <text evidence="4">The 26S proteasome is composed of a core protease, known as the 20S proteasome, capped at one or both ends by the 19S regulatory complex (RC). The RC is composed of at least 18 different subunits in two subcomplexes, the base and the lid, which form the portions proximal and distal to the 20S proteolytic core, respectively.</text>
</comment>
<dbReference type="Pfam" id="PF25573">
    <property type="entry name" value="TPR_PSMD3_N"/>
    <property type="match status" value="1"/>
</dbReference>
<organism evidence="10 11">
    <name type="scientific">Tropilaelaps mercedesae</name>
    <dbReference type="NCBI Taxonomy" id="418985"/>
    <lineage>
        <taxon>Eukaryota</taxon>
        <taxon>Metazoa</taxon>
        <taxon>Ecdysozoa</taxon>
        <taxon>Arthropoda</taxon>
        <taxon>Chelicerata</taxon>
        <taxon>Arachnida</taxon>
        <taxon>Acari</taxon>
        <taxon>Parasitiformes</taxon>
        <taxon>Mesostigmata</taxon>
        <taxon>Gamasina</taxon>
        <taxon>Dermanyssoidea</taxon>
        <taxon>Laelapidae</taxon>
        <taxon>Tropilaelaps</taxon>
    </lineage>
</organism>
<dbReference type="InterPro" id="IPR000717">
    <property type="entry name" value="PCI_dom"/>
</dbReference>
<dbReference type="Pfam" id="PF01399">
    <property type="entry name" value="PCI"/>
    <property type="match status" value="1"/>
</dbReference>
<evidence type="ECO:0000256" key="4">
    <source>
        <dbReference type="ARBA" id="ARBA00064121"/>
    </source>
</evidence>
<dbReference type="SUPFAM" id="SSF46785">
    <property type="entry name" value="Winged helix' DNA-binding domain"/>
    <property type="match status" value="1"/>
</dbReference>
<evidence type="ECO:0000313" key="10">
    <source>
        <dbReference type="EMBL" id="OQR67209.1"/>
    </source>
</evidence>
<evidence type="ECO:0000256" key="1">
    <source>
        <dbReference type="ARBA" id="ARBA00007912"/>
    </source>
</evidence>
<dbReference type="PANTHER" id="PTHR10758">
    <property type="entry name" value="26S PROTEASOME NON-ATPASE REGULATORY SUBUNIT 3/COP9 SIGNALOSOME COMPLEX SUBUNIT 3"/>
    <property type="match status" value="1"/>
</dbReference>
<protein>
    <recommendedName>
        <fullName evidence="5">Probable 26S proteasome non-ATPase regulatory subunit 3</fullName>
    </recommendedName>
    <alternativeName>
        <fullName evidence="6">26S proteasome regulatory subunit RPN3</fullName>
    </alternativeName>
    <alternativeName>
        <fullName evidence="7">Diphenol oxidase A2 component</fullName>
    </alternativeName>
</protein>
<sequence>MVESMDVDPVQVPDESQDAEAATIDELKEHTAHIQKAVAQKESRFILRILRLLPATRKKLNSKLLRKTINGFYTHDKVHRELLLSFVASDAEDTDDMDPTLNRMRAQKTAHLALLPEVDVYLHLLLLVHMLDALEKAQGANMERAVRCAELLKGKVEAHSARRSMDLLAAKSYFYYSRVYELDGNICMIRGFLLKRLRTATLRSDFEGQAVLINCLMRNYIHYSLFKQAAKLVSKVTFPEMASNNEWARYLYYLGCIKAIQLYYTDAHKNLLQAIRKAPQHSALGFKQTVYKLAVTVELLLGDIPDRTTFRQPALRKSLAPYFQLTQAVRNGNLGLFNQVLESYGSRFQADHTYTLIIRLRHNVIKTGVRMINLSYQRISLADVAAKLQLGSAEDAEFIVAKAIRDGVIEATIDHDKGYVQSAENIDVYCTGEPQAQFDQRISFCLDIHNQSIKAMRFPPKSYNKDLESAEERREREQQDMEYAKELAEEDDDTFP</sequence>
<dbReference type="AlphaFoldDB" id="A0A1V9X107"/>
<reference evidence="10 11" key="1">
    <citation type="journal article" date="2017" name="Gigascience">
        <title>Draft genome of the honey bee ectoparasitic mite, Tropilaelaps mercedesae, is shaped by the parasitic life history.</title>
        <authorList>
            <person name="Dong X."/>
            <person name="Armstrong S.D."/>
            <person name="Xia D."/>
            <person name="Makepeace B.L."/>
            <person name="Darby A.C."/>
            <person name="Kadowaki T."/>
        </authorList>
    </citation>
    <scope>NUCLEOTIDE SEQUENCE [LARGE SCALE GENOMIC DNA]</scope>
    <source>
        <strain evidence="10">Wuxi-XJTLU</strain>
    </source>
</reference>
<evidence type="ECO:0000256" key="3">
    <source>
        <dbReference type="ARBA" id="ARBA00057191"/>
    </source>
</evidence>
<dbReference type="InterPro" id="IPR050756">
    <property type="entry name" value="CSN3"/>
</dbReference>
<comment type="similarity">
    <text evidence="1">Belongs to the proteasome subunit S3 family.</text>
</comment>
<keyword evidence="2 10" id="KW-0647">Proteasome</keyword>
<dbReference type="InterPro" id="IPR057985">
    <property type="entry name" value="TPR_PSMD3_N"/>
</dbReference>
<feature type="domain" description="PCI" evidence="9">
    <location>
        <begin position="248"/>
        <end position="427"/>
    </location>
</feature>
<feature type="region of interest" description="Disordered" evidence="8">
    <location>
        <begin position="459"/>
        <end position="496"/>
    </location>
</feature>
<dbReference type="Proteomes" id="UP000192247">
    <property type="component" value="Unassembled WGS sequence"/>
</dbReference>
<evidence type="ECO:0000256" key="6">
    <source>
        <dbReference type="ARBA" id="ARBA00075103"/>
    </source>
</evidence>
<evidence type="ECO:0000313" key="11">
    <source>
        <dbReference type="Proteomes" id="UP000192247"/>
    </source>
</evidence>
<accession>A0A1V9X107</accession>
<comment type="function">
    <text evidence="3">Acts as a regulatory subunit of the 26 proteasome which is involved in the ATP-dependent degradation of ubiquitinated proteins.</text>
</comment>
<dbReference type="GO" id="GO:0008541">
    <property type="term" value="C:proteasome regulatory particle, lid subcomplex"/>
    <property type="evidence" value="ECO:0007669"/>
    <property type="project" value="TreeGrafter"/>
</dbReference>
<dbReference type="PROSITE" id="PS50250">
    <property type="entry name" value="PCI"/>
    <property type="match status" value="1"/>
</dbReference>
<dbReference type="EMBL" id="MNPL01029525">
    <property type="protein sequence ID" value="OQR67209.1"/>
    <property type="molecule type" value="Genomic_DNA"/>
</dbReference>
<dbReference type="Gene3D" id="1.25.40.570">
    <property type="match status" value="1"/>
</dbReference>
<dbReference type="PANTHER" id="PTHR10758:SF2">
    <property type="entry name" value="26S PROTEASOME NON-ATPASE REGULATORY SUBUNIT 3"/>
    <property type="match status" value="1"/>
</dbReference>
<dbReference type="Pfam" id="PF08375">
    <property type="entry name" value="Rpn3_C"/>
    <property type="match status" value="1"/>
</dbReference>
<dbReference type="OrthoDB" id="1713558at2759"/>
<dbReference type="SMART" id="SM00088">
    <property type="entry name" value="PINT"/>
    <property type="match status" value="1"/>
</dbReference>
<dbReference type="GO" id="GO:0006511">
    <property type="term" value="P:ubiquitin-dependent protein catabolic process"/>
    <property type="evidence" value="ECO:0007669"/>
    <property type="project" value="TreeGrafter"/>
</dbReference>
<dbReference type="GO" id="GO:0042176">
    <property type="term" value="P:regulation of protein catabolic process"/>
    <property type="evidence" value="ECO:0007669"/>
    <property type="project" value="InterPro"/>
</dbReference>
<dbReference type="InterPro" id="IPR013586">
    <property type="entry name" value="PSMD3_C"/>
</dbReference>
<keyword evidence="11" id="KW-1185">Reference proteome</keyword>
<dbReference type="STRING" id="418985.A0A1V9X107"/>
<evidence type="ECO:0000256" key="7">
    <source>
        <dbReference type="ARBA" id="ARBA00079137"/>
    </source>
</evidence>
<gene>
    <name evidence="10" type="ORF">BIW11_13661</name>
</gene>
<dbReference type="InParanoid" id="A0A1V9X107"/>
<name>A0A1V9X107_9ACAR</name>